<sequence>MGVIATDNNKVTLIYNSENSIGKQTIGYVKSAEKEVLTIDNSKTKITGTQWAEIADKLNINICDLIDQDHPNFIEIYGEDKVDITTDDCIKVLQNSPETLAYAILINADKFYVIKTPSDVEKHIKIKSNNNNQ</sequence>
<reference evidence="1 2" key="1">
    <citation type="journal article" date="2014" name="Genome Announc.">
        <title>Draft Genome Sequence of the Carrageenan-Degrading Bacterium Cellulophaga sp. Strain KL-A, Isolated from Decaying Marine Algae.</title>
        <authorList>
            <person name="Shan D."/>
            <person name="Ying J."/>
            <person name="Li X."/>
            <person name="Gao Z."/>
            <person name="Wei G."/>
            <person name="Shao Z."/>
        </authorList>
    </citation>
    <scope>NUCLEOTIDE SEQUENCE [LARGE SCALE GENOMIC DNA]</scope>
    <source>
        <strain evidence="1 2">KL-A</strain>
    </source>
</reference>
<proteinExistence type="predicted"/>
<keyword evidence="2" id="KW-1185">Reference proteome</keyword>
<dbReference type="EMBL" id="ARZX01000021">
    <property type="protein sequence ID" value="EWH12515.1"/>
    <property type="molecule type" value="Genomic_DNA"/>
</dbReference>
<protein>
    <submittedName>
        <fullName evidence="1">Uncharacterized protein</fullName>
    </submittedName>
</protein>
<evidence type="ECO:0000313" key="1">
    <source>
        <dbReference type="EMBL" id="EWH12515.1"/>
    </source>
</evidence>
<accession>A0ABN0RKW7</accession>
<name>A0ABN0RKW7_9FLAO</name>
<evidence type="ECO:0000313" key="2">
    <source>
        <dbReference type="Proteomes" id="UP000019275"/>
    </source>
</evidence>
<comment type="caution">
    <text evidence="1">The sequence shown here is derived from an EMBL/GenBank/DDBJ whole genome shotgun (WGS) entry which is preliminary data.</text>
</comment>
<dbReference type="Proteomes" id="UP000019275">
    <property type="component" value="Unassembled WGS sequence"/>
</dbReference>
<dbReference type="RefSeq" id="WP_013621154.1">
    <property type="nucleotide sequence ID" value="NZ_ARZX01000021.1"/>
</dbReference>
<gene>
    <name evidence="1" type="ORF">KLA_14058</name>
</gene>
<organism evidence="1 2">
    <name type="scientific">Cellulophaga geojensis KL-A</name>
    <dbReference type="NCBI Taxonomy" id="1328323"/>
    <lineage>
        <taxon>Bacteria</taxon>
        <taxon>Pseudomonadati</taxon>
        <taxon>Bacteroidota</taxon>
        <taxon>Flavobacteriia</taxon>
        <taxon>Flavobacteriales</taxon>
        <taxon>Flavobacteriaceae</taxon>
        <taxon>Cellulophaga</taxon>
    </lineage>
</organism>
<dbReference type="Gene3D" id="3.40.30.10">
    <property type="entry name" value="Glutaredoxin"/>
    <property type="match status" value="1"/>
</dbReference>